<dbReference type="Proteomes" id="UP000029733">
    <property type="component" value="Unassembled WGS sequence"/>
</dbReference>
<proteinExistence type="inferred from homology"/>
<dbReference type="NCBIfam" id="TIGR02195">
    <property type="entry name" value="heptsyl_trn_II"/>
    <property type="match status" value="1"/>
</dbReference>
<accession>A0A4U8T9V9</accession>
<evidence type="ECO:0000256" key="4">
    <source>
        <dbReference type="ARBA" id="ARBA00044042"/>
    </source>
</evidence>
<gene>
    <name evidence="6" type="primary">waaF</name>
    <name evidence="6" type="ORF">LS71_005785</name>
</gene>
<name>A0A4U8T9V9_9HELI</name>
<dbReference type="PANTHER" id="PTHR30160">
    <property type="entry name" value="TETRAACYLDISACCHARIDE 4'-KINASE-RELATED"/>
    <property type="match status" value="1"/>
</dbReference>
<evidence type="ECO:0000313" key="7">
    <source>
        <dbReference type="Proteomes" id="UP000029733"/>
    </source>
</evidence>
<dbReference type="PANTHER" id="PTHR30160:SF7">
    <property type="entry name" value="ADP-HEPTOSE--LPS HEPTOSYLTRANSFERASE 2"/>
    <property type="match status" value="1"/>
</dbReference>
<dbReference type="InterPro" id="IPR051199">
    <property type="entry name" value="LPS_LOS_Heptosyltrfase"/>
</dbReference>
<evidence type="ECO:0000256" key="3">
    <source>
        <dbReference type="ARBA" id="ARBA00043995"/>
    </source>
</evidence>
<protein>
    <recommendedName>
        <fullName evidence="4">lipopolysaccharide heptosyltransferase II</fullName>
        <ecNumber evidence="4">2.4.99.24</ecNumber>
    </recommendedName>
</protein>
<dbReference type="OrthoDB" id="9797795at2"/>
<sequence length="378" mass="42753">MVSAAFEWLKKSFDKADFTLVGTKASCGIYERDTRVRAIFIDESKTSRFRILAIKKLAKNIGTHDIAISFSNTFFSALLLYLSRSKIRIGYARNARSFLLTNALPLKKYNSSGKKYHQVLLYLALIAPLKAVQTYIFKSLQTPSLKMPNHKHLHTESSNTQSTLLDLLSNQPLKLISTKPILDTRTYAIGINPGAAFGSAKRWEQSHFISIIEYFLSQRYEVYLFGSSIESRANTDIAAALKNHPYMQYFHNLTDKTNLHELVDYISAMSVFITNDSGPMHIATALKVPIVAIFGPTDMYETAPYTPFTESIRQDSTNVLCANPPFVLLSKALPCSPCKKRECPLGHHNCMKFITPAEVITYTNRLLENQHKRLTYDT</sequence>
<dbReference type="GO" id="GO:0009244">
    <property type="term" value="P:lipopolysaccharide core region biosynthetic process"/>
    <property type="evidence" value="ECO:0007669"/>
    <property type="project" value="TreeGrafter"/>
</dbReference>
<dbReference type="Pfam" id="PF01075">
    <property type="entry name" value="Glyco_transf_9"/>
    <property type="match status" value="1"/>
</dbReference>
<reference evidence="6 7" key="1">
    <citation type="journal article" date="2014" name="Genome Announc.">
        <title>Draft genome sequences of eight enterohepatic helicobacter species isolated from both laboratory and wild rodents.</title>
        <authorList>
            <person name="Sheh A."/>
            <person name="Shen Z."/>
            <person name="Fox J.G."/>
        </authorList>
    </citation>
    <scope>NUCLEOTIDE SEQUENCE [LARGE SCALE GENOMIC DNA]</scope>
    <source>
        <strain evidence="6 7">MIT 09-6949</strain>
    </source>
</reference>
<evidence type="ECO:0000256" key="5">
    <source>
        <dbReference type="ARBA" id="ARBA00047503"/>
    </source>
</evidence>
<keyword evidence="7" id="KW-1185">Reference proteome</keyword>
<keyword evidence="2 6" id="KW-0808">Transferase</keyword>
<dbReference type="EC" id="2.4.99.24" evidence="4"/>
<comment type="similarity">
    <text evidence="3">Belongs to the glycosyltransferase 9 family.</text>
</comment>
<dbReference type="GO" id="GO:0008713">
    <property type="term" value="F:ADP-heptose-lipopolysaccharide heptosyltransferase activity"/>
    <property type="evidence" value="ECO:0007669"/>
    <property type="project" value="UniProtKB-EC"/>
</dbReference>
<dbReference type="AlphaFoldDB" id="A0A4U8T9V9"/>
<keyword evidence="1" id="KW-0328">Glycosyltransferase</keyword>
<dbReference type="Gene3D" id="3.40.50.2000">
    <property type="entry name" value="Glycogen Phosphorylase B"/>
    <property type="match status" value="2"/>
</dbReference>
<dbReference type="EMBL" id="JRPR02000003">
    <property type="protein sequence ID" value="TLD96630.1"/>
    <property type="molecule type" value="Genomic_DNA"/>
</dbReference>
<comment type="catalytic activity">
    <reaction evidence="5">
        <text>an L-alpha-D-Hep-(1-&gt;5)-[alpha-Kdo-(2-&gt;4)]-alpha-Kdo-(2-&gt;6)-lipid A + ADP-L-glycero-beta-D-manno-heptose = an L-alpha-D-Hep-(1-&gt;3)-L-alpha-D-Hep-(1-&gt;5)-[alpha-Kdo-(2-&gt;4)]-alpha-Kdo-(2-&gt;6)-lipid A + ADP + H(+)</text>
        <dbReference type="Rhea" id="RHEA:74071"/>
        <dbReference type="ChEBI" id="CHEBI:15378"/>
        <dbReference type="ChEBI" id="CHEBI:61506"/>
        <dbReference type="ChEBI" id="CHEBI:193068"/>
        <dbReference type="ChEBI" id="CHEBI:193069"/>
        <dbReference type="ChEBI" id="CHEBI:456216"/>
        <dbReference type="EC" id="2.4.99.24"/>
    </reaction>
</comment>
<dbReference type="SUPFAM" id="SSF53756">
    <property type="entry name" value="UDP-Glycosyltransferase/glycogen phosphorylase"/>
    <property type="match status" value="1"/>
</dbReference>
<evidence type="ECO:0000256" key="2">
    <source>
        <dbReference type="ARBA" id="ARBA00022679"/>
    </source>
</evidence>
<organism evidence="6 7">
    <name type="scientific">Helicobacter jaachi</name>
    <dbReference type="NCBI Taxonomy" id="1677920"/>
    <lineage>
        <taxon>Bacteria</taxon>
        <taxon>Pseudomonadati</taxon>
        <taxon>Campylobacterota</taxon>
        <taxon>Epsilonproteobacteria</taxon>
        <taxon>Campylobacterales</taxon>
        <taxon>Helicobacteraceae</taxon>
        <taxon>Helicobacter</taxon>
    </lineage>
</organism>
<dbReference type="STRING" id="1677920.LS71_02180"/>
<comment type="caution">
    <text evidence="6">The sequence shown here is derived from an EMBL/GenBank/DDBJ whole genome shotgun (WGS) entry which is preliminary data.</text>
</comment>
<dbReference type="InterPro" id="IPR011910">
    <property type="entry name" value="RfaF"/>
</dbReference>
<evidence type="ECO:0000313" key="6">
    <source>
        <dbReference type="EMBL" id="TLD96630.1"/>
    </source>
</evidence>
<dbReference type="GO" id="GO:0005829">
    <property type="term" value="C:cytosol"/>
    <property type="evidence" value="ECO:0007669"/>
    <property type="project" value="TreeGrafter"/>
</dbReference>
<dbReference type="InterPro" id="IPR002201">
    <property type="entry name" value="Glyco_trans_9"/>
</dbReference>
<dbReference type="CDD" id="cd03789">
    <property type="entry name" value="GT9_LPS_heptosyltransferase"/>
    <property type="match status" value="1"/>
</dbReference>
<evidence type="ECO:0000256" key="1">
    <source>
        <dbReference type="ARBA" id="ARBA00022676"/>
    </source>
</evidence>